<comment type="caution">
    <text evidence="2">The sequence shown here is derived from an EMBL/GenBank/DDBJ whole genome shotgun (WGS) entry which is preliminary data.</text>
</comment>
<reference evidence="2" key="1">
    <citation type="submission" date="2021-03" db="EMBL/GenBank/DDBJ databases">
        <title>Draft genome sequence of rust myrtle Austropuccinia psidii MF-1, a brazilian biotype.</title>
        <authorList>
            <person name="Quecine M.C."/>
            <person name="Pachon D.M.R."/>
            <person name="Bonatelli M.L."/>
            <person name="Correr F.H."/>
            <person name="Franceschini L.M."/>
            <person name="Leite T.F."/>
            <person name="Margarido G.R.A."/>
            <person name="Almeida C.A."/>
            <person name="Ferrarezi J.A."/>
            <person name="Labate C.A."/>
        </authorList>
    </citation>
    <scope>NUCLEOTIDE SEQUENCE</scope>
    <source>
        <strain evidence="2">MF-1</strain>
    </source>
</reference>
<feature type="chain" id="PRO_5040423847" evidence="1">
    <location>
        <begin position="20"/>
        <end position="708"/>
    </location>
</feature>
<dbReference type="EMBL" id="AVOT02031338">
    <property type="protein sequence ID" value="MBW0524851.1"/>
    <property type="molecule type" value="Genomic_DNA"/>
</dbReference>
<organism evidence="2 3">
    <name type="scientific">Austropuccinia psidii MF-1</name>
    <dbReference type="NCBI Taxonomy" id="1389203"/>
    <lineage>
        <taxon>Eukaryota</taxon>
        <taxon>Fungi</taxon>
        <taxon>Dikarya</taxon>
        <taxon>Basidiomycota</taxon>
        <taxon>Pucciniomycotina</taxon>
        <taxon>Pucciniomycetes</taxon>
        <taxon>Pucciniales</taxon>
        <taxon>Sphaerophragmiaceae</taxon>
        <taxon>Austropuccinia</taxon>
    </lineage>
</organism>
<dbReference type="AlphaFoldDB" id="A0A9Q3EM88"/>
<name>A0A9Q3EM88_9BASI</name>
<gene>
    <name evidence="2" type="ORF">O181_064566</name>
</gene>
<accession>A0A9Q3EM88</accession>
<sequence>MRSIFFYHLLVFIGLGSYAGCLPSEIRVAETGSSSSIRDVKTVTKDDLRESDVETTEAKSAMRSSLMRIGDKEIHKNVISEVRKSDSVPSMSSVQKAEKSGWKDLDEVKGHNVEAKESMRRSGRKFHEHLQLIGQRLVKGLKPGASKQIVFQENAENFRIQFEGARNFDQKVNLLKESLENLLEGAGRRSKAEFQAWAVAYAKIMKLGEFQIEHLKLESQMEHGLNDLQTRAYFSQNWFKRISNTAKPLEDLQKELQFGRDQFIKAGYFSRIEYEIKDTPLDLEILWPQGRLLGIPGEELERWFSFSDSLHEKYQIVCDNSITYDLFKATMEKLRKMALKSNKKTNSEEKTAATVLLAYAYDLTQERRHSSPEEFAFTQKLLKDLVDQSESMFRPHHRRIWIEVNGEPPKAPPKELDLGFLADTAYSRLSPQCKSRLAAFKELFDKTAEEDSRTRVDTQAKVLATSFEDLHDNPTQRDPGEFSAWAEVYAQIMKGFGAGDAESEHLEHLKLEAVMQYGLLNLRILAHSLVPDKEDFLLPMYPLVNLQGRLSKRLEVNGINGWIRRFKLELEDTPWDMEILFPEERLLDYLGKATLEQWLRRDLAIGEKLEFFLSPRSEEDSEAFEKAISHLETIAYKHNPKTTVEQKTAAVALLAYVYESIKDTENGLPLMPTEIEILLRNYGSYKSFHRNMCFTANFRRLTQFSITN</sequence>
<proteinExistence type="predicted"/>
<evidence type="ECO:0000256" key="1">
    <source>
        <dbReference type="SAM" id="SignalP"/>
    </source>
</evidence>
<keyword evidence="3" id="KW-1185">Reference proteome</keyword>
<dbReference type="Proteomes" id="UP000765509">
    <property type="component" value="Unassembled WGS sequence"/>
</dbReference>
<evidence type="ECO:0000313" key="2">
    <source>
        <dbReference type="EMBL" id="MBW0524851.1"/>
    </source>
</evidence>
<protein>
    <submittedName>
        <fullName evidence="2">Uncharacterized protein</fullName>
    </submittedName>
</protein>
<evidence type="ECO:0000313" key="3">
    <source>
        <dbReference type="Proteomes" id="UP000765509"/>
    </source>
</evidence>
<feature type="signal peptide" evidence="1">
    <location>
        <begin position="1"/>
        <end position="19"/>
    </location>
</feature>
<keyword evidence="1" id="KW-0732">Signal</keyword>